<feature type="region of interest" description="Disordered" evidence="2">
    <location>
        <begin position="1136"/>
        <end position="1173"/>
    </location>
</feature>
<dbReference type="Proteomes" id="UP001168972">
    <property type="component" value="Unassembled WGS sequence"/>
</dbReference>
<feature type="domain" description="C2H2-type" evidence="3">
    <location>
        <begin position="531"/>
        <end position="558"/>
    </location>
</feature>
<feature type="region of interest" description="Disordered" evidence="2">
    <location>
        <begin position="462"/>
        <end position="488"/>
    </location>
</feature>
<dbReference type="EMBL" id="JAQQBR010000002">
    <property type="protein sequence ID" value="KAK0181132.1"/>
    <property type="molecule type" value="Genomic_DNA"/>
</dbReference>
<feature type="domain" description="C2H2-type" evidence="3">
    <location>
        <begin position="1354"/>
        <end position="1381"/>
    </location>
</feature>
<evidence type="ECO:0000256" key="1">
    <source>
        <dbReference type="PROSITE-ProRule" id="PRU00042"/>
    </source>
</evidence>
<dbReference type="InterPro" id="IPR013087">
    <property type="entry name" value="Znf_C2H2_type"/>
</dbReference>
<proteinExistence type="predicted"/>
<feature type="compositionally biased region" description="Low complexity" evidence="2">
    <location>
        <begin position="462"/>
        <end position="475"/>
    </location>
</feature>
<dbReference type="PANTHER" id="PTHR46451:SF1">
    <property type="entry name" value="RAS-RESPONSIVE ELEMENT-BINDING PROTEIN 1"/>
    <property type="match status" value="1"/>
</dbReference>
<keyword evidence="5" id="KW-1185">Reference proteome</keyword>
<dbReference type="Gene3D" id="3.30.160.60">
    <property type="entry name" value="Classic Zinc Finger"/>
    <property type="match status" value="10"/>
</dbReference>
<feature type="region of interest" description="Disordered" evidence="2">
    <location>
        <begin position="1673"/>
        <end position="1701"/>
    </location>
</feature>
<gene>
    <name evidence="4" type="ORF">PV327_003440</name>
</gene>
<dbReference type="InterPro" id="IPR036236">
    <property type="entry name" value="Znf_C2H2_sf"/>
</dbReference>
<feature type="compositionally biased region" description="Polar residues" evidence="2">
    <location>
        <begin position="1523"/>
        <end position="1535"/>
    </location>
</feature>
<feature type="domain" description="C2H2-type" evidence="3">
    <location>
        <begin position="1557"/>
        <end position="1579"/>
    </location>
</feature>
<keyword evidence="1" id="KW-0863">Zinc-finger</keyword>
<dbReference type="GO" id="GO:0005634">
    <property type="term" value="C:nucleus"/>
    <property type="evidence" value="ECO:0007669"/>
    <property type="project" value="TreeGrafter"/>
</dbReference>
<protein>
    <recommendedName>
        <fullName evidence="3">C2H2-type domain-containing protein</fullName>
    </recommendedName>
</protein>
<feature type="compositionally biased region" description="Polar residues" evidence="2">
    <location>
        <begin position="11"/>
        <end position="21"/>
    </location>
</feature>
<feature type="compositionally biased region" description="Low complexity" evidence="2">
    <location>
        <begin position="1103"/>
        <end position="1119"/>
    </location>
</feature>
<dbReference type="PANTHER" id="PTHR46451">
    <property type="entry name" value="RAS-RESPONSIVE ELEMENT-BINDING PROTEIN 1"/>
    <property type="match status" value="1"/>
</dbReference>
<feature type="domain" description="C2H2-type" evidence="3">
    <location>
        <begin position="500"/>
        <end position="527"/>
    </location>
</feature>
<feature type="compositionally biased region" description="Acidic residues" evidence="2">
    <location>
        <begin position="1226"/>
        <end position="1235"/>
    </location>
</feature>
<dbReference type="SMART" id="SM00355">
    <property type="entry name" value="ZnF_C2H2"/>
    <property type="match status" value="16"/>
</dbReference>
<dbReference type="InterPro" id="IPR052795">
    <property type="entry name" value="RREB1"/>
</dbReference>
<dbReference type="GO" id="GO:0008270">
    <property type="term" value="F:zinc ion binding"/>
    <property type="evidence" value="ECO:0007669"/>
    <property type="project" value="UniProtKB-KW"/>
</dbReference>
<feature type="domain" description="C2H2-type" evidence="3">
    <location>
        <begin position="109"/>
        <end position="137"/>
    </location>
</feature>
<feature type="region of interest" description="Disordered" evidence="2">
    <location>
        <begin position="137"/>
        <end position="219"/>
    </location>
</feature>
<feature type="compositionally biased region" description="Low complexity" evidence="2">
    <location>
        <begin position="1496"/>
        <end position="1508"/>
    </location>
</feature>
<feature type="compositionally biased region" description="Acidic residues" evidence="2">
    <location>
        <begin position="200"/>
        <end position="217"/>
    </location>
</feature>
<dbReference type="Pfam" id="PF00096">
    <property type="entry name" value="zf-C2H2"/>
    <property type="match status" value="2"/>
</dbReference>
<feature type="domain" description="C2H2-type" evidence="3">
    <location>
        <begin position="1656"/>
        <end position="1683"/>
    </location>
</feature>
<feature type="compositionally biased region" description="Basic residues" evidence="2">
    <location>
        <begin position="1066"/>
        <end position="1079"/>
    </location>
</feature>
<feature type="compositionally biased region" description="Polar residues" evidence="2">
    <location>
        <begin position="137"/>
        <end position="149"/>
    </location>
</feature>
<dbReference type="GO" id="GO:0000978">
    <property type="term" value="F:RNA polymerase II cis-regulatory region sequence-specific DNA binding"/>
    <property type="evidence" value="ECO:0007669"/>
    <property type="project" value="TreeGrafter"/>
</dbReference>
<comment type="caution">
    <text evidence="4">The sequence shown here is derived from an EMBL/GenBank/DDBJ whole genome shotgun (WGS) entry which is preliminary data.</text>
</comment>
<feature type="region of interest" description="Disordered" evidence="2">
    <location>
        <begin position="965"/>
        <end position="986"/>
    </location>
</feature>
<feature type="domain" description="C2H2-type" evidence="3">
    <location>
        <begin position="559"/>
        <end position="582"/>
    </location>
</feature>
<feature type="compositionally biased region" description="Polar residues" evidence="2">
    <location>
        <begin position="1305"/>
        <end position="1314"/>
    </location>
</feature>
<dbReference type="PROSITE" id="PS00028">
    <property type="entry name" value="ZINC_FINGER_C2H2_1"/>
    <property type="match status" value="10"/>
</dbReference>
<feature type="domain" description="C2H2-type" evidence="3">
    <location>
        <begin position="1041"/>
        <end position="1064"/>
    </location>
</feature>
<feature type="compositionally biased region" description="Basic residues" evidence="2">
    <location>
        <begin position="1406"/>
        <end position="1417"/>
    </location>
</feature>
<feature type="region of interest" description="Disordered" evidence="2">
    <location>
        <begin position="1"/>
        <end position="41"/>
    </location>
</feature>
<feature type="compositionally biased region" description="Basic and acidic residues" evidence="2">
    <location>
        <begin position="1609"/>
        <end position="1620"/>
    </location>
</feature>
<feature type="region of interest" description="Disordered" evidence="2">
    <location>
        <begin position="1217"/>
        <end position="1256"/>
    </location>
</feature>
<feature type="compositionally biased region" description="Polar residues" evidence="2">
    <location>
        <begin position="1472"/>
        <end position="1493"/>
    </location>
</feature>
<feature type="compositionally biased region" description="Basic residues" evidence="2">
    <location>
        <begin position="1335"/>
        <end position="1344"/>
    </location>
</feature>
<feature type="region of interest" description="Disordered" evidence="2">
    <location>
        <begin position="1300"/>
        <end position="1344"/>
    </location>
</feature>
<dbReference type="PROSITE" id="PS50157">
    <property type="entry name" value="ZINC_FINGER_C2H2_2"/>
    <property type="match status" value="11"/>
</dbReference>
<evidence type="ECO:0000259" key="3">
    <source>
        <dbReference type="PROSITE" id="PS50157"/>
    </source>
</evidence>
<keyword evidence="1" id="KW-0862">Zinc</keyword>
<evidence type="ECO:0000256" key="2">
    <source>
        <dbReference type="SAM" id="MobiDB-lite"/>
    </source>
</evidence>
<dbReference type="GO" id="GO:0001228">
    <property type="term" value="F:DNA-binding transcription activator activity, RNA polymerase II-specific"/>
    <property type="evidence" value="ECO:0007669"/>
    <property type="project" value="TreeGrafter"/>
</dbReference>
<dbReference type="FunFam" id="3.30.160.60:FF:002512">
    <property type="entry name" value="Pebbled, isoform A"/>
    <property type="match status" value="1"/>
</dbReference>
<feature type="region of interest" description="Disordered" evidence="2">
    <location>
        <begin position="1406"/>
        <end position="1434"/>
    </location>
</feature>
<dbReference type="FunFam" id="3.30.160.60:FF:000264">
    <property type="entry name" value="Zinc finger protein 236"/>
    <property type="match status" value="1"/>
</dbReference>
<dbReference type="FunFam" id="3.30.160.60:FF:000813">
    <property type="entry name" value="ras-responsive element-binding protein 1 isoform X1"/>
    <property type="match status" value="1"/>
</dbReference>
<evidence type="ECO:0000313" key="4">
    <source>
        <dbReference type="EMBL" id="KAK0181132.1"/>
    </source>
</evidence>
<reference evidence="4" key="2">
    <citation type="submission" date="2023-03" db="EMBL/GenBank/DDBJ databases">
        <authorList>
            <person name="Inwood S.N."/>
            <person name="Skelly J.G."/>
            <person name="Guhlin J."/>
            <person name="Harrop T.W.R."/>
            <person name="Goldson S.G."/>
            <person name="Dearden P.K."/>
        </authorList>
    </citation>
    <scope>NUCLEOTIDE SEQUENCE</scope>
    <source>
        <strain evidence="4">Lincoln</strain>
        <tissue evidence="4">Whole body</tissue>
    </source>
</reference>
<dbReference type="FunFam" id="3.30.160.60:FF:001782">
    <property type="entry name" value="Ras-responsive element-binding protein 1a"/>
    <property type="match status" value="1"/>
</dbReference>
<feature type="compositionally biased region" description="Low complexity" evidence="2">
    <location>
        <begin position="774"/>
        <end position="795"/>
    </location>
</feature>
<feature type="domain" description="C2H2-type" evidence="3">
    <location>
        <begin position="1628"/>
        <end position="1655"/>
    </location>
</feature>
<keyword evidence="1" id="KW-0479">Metal-binding</keyword>
<reference evidence="4" key="1">
    <citation type="journal article" date="2023" name="bioRxiv">
        <title>Scaffold-level genome assemblies of two parasitoid biocontrol wasps reveal the parthenogenesis mechanism and an associated novel virus.</title>
        <authorList>
            <person name="Inwood S."/>
            <person name="Skelly J."/>
            <person name="Guhlin J."/>
            <person name="Harrop T."/>
            <person name="Goldson S."/>
            <person name="Dearden P."/>
        </authorList>
    </citation>
    <scope>NUCLEOTIDE SEQUENCE</scope>
    <source>
        <strain evidence="4">Lincoln</strain>
        <tissue evidence="4">Whole body</tissue>
    </source>
</reference>
<feature type="region of interest" description="Disordered" evidence="2">
    <location>
        <begin position="1598"/>
        <end position="1620"/>
    </location>
</feature>
<organism evidence="4 5">
    <name type="scientific">Microctonus hyperodae</name>
    <name type="common">Parasitoid wasp</name>
    <dbReference type="NCBI Taxonomy" id="165561"/>
    <lineage>
        <taxon>Eukaryota</taxon>
        <taxon>Metazoa</taxon>
        <taxon>Ecdysozoa</taxon>
        <taxon>Arthropoda</taxon>
        <taxon>Hexapoda</taxon>
        <taxon>Insecta</taxon>
        <taxon>Pterygota</taxon>
        <taxon>Neoptera</taxon>
        <taxon>Endopterygota</taxon>
        <taxon>Hymenoptera</taxon>
        <taxon>Apocrita</taxon>
        <taxon>Ichneumonoidea</taxon>
        <taxon>Braconidae</taxon>
        <taxon>Euphorinae</taxon>
        <taxon>Microctonus</taxon>
    </lineage>
</organism>
<feature type="domain" description="C2H2-type" evidence="3">
    <location>
        <begin position="81"/>
        <end position="108"/>
    </location>
</feature>
<feature type="region of interest" description="Disordered" evidence="2">
    <location>
        <begin position="1523"/>
        <end position="1554"/>
    </location>
</feature>
<evidence type="ECO:0000313" key="5">
    <source>
        <dbReference type="Proteomes" id="UP001168972"/>
    </source>
</evidence>
<sequence length="1811" mass="203254">MVRGFRMVTIDNLSDQQQNSEGHTDATSSTSSSSSVGQSDGSYPCPICPNVLMTSRDLSNHLRGHNLSPRSTDNSGNEEGFSCNICGKILSSASSLARHLLVHTGARPFKCNHCAMAFTTNGNMNRHLRTAHREISPQQIYTDSEGASSDSDRSTTAKRRHVEEYNNNEVSKRHSPDIISDEQLQLQKSRIKKRKRSDYNDDDDDDDDDNDDNNDNDTDIKSRKYKIMLNNSRNEIRNIQMENNGEKLVCPVCGINDLQNQIMMDLHLQQKHPDFKPHCDLCDQTFQNYRCLVIHQYLTHYSSNNSSINGKNMKNSVVGFPDLTFMDFSADKFPAIARAVCEQSIHRPATGESATFQCTKCSRAFPCRSALDSHELDCGNNPLNYTTTIQTINKNRDDNDDSSLQRDHFFAGLDLQNKTALTEAKEGKDLADIQSIISVTSGPIFPRSDASTPEHQIRLNSSIVSSGSSGTASSAEFHGEEEPQDPCAGDFRKMKAKGEFPCRLCSAIFPNLRALKGHNRAHTNVPNGMPYPCNMCSFSSTDKQTLTRHLRHHNGDRPFICGLCGYQFTTKANCERHVKNRHGKLTKEDVKNALIQKPCDDYVDDTNENHSSRIVRDDVRKSLIYPNERDDYRSHHNANHHNRQHQINNHYQVYTMDTTTRQHEIPMSEVAPRYRDIISPLLNNPSVNLFNHRNLLLRNNGDSSIDPINHNNTDDFENQNNLSIAKQSDNNSQLNDNDSRSSDDDCVSLVNEKNQSDALHQRVQSSPIDLLQQNTNVNNDNNSNINDNSNNNNDDAPLDLSMDVLDLSKKPHNNKSNPSLSLSNDNNERINKNNNNNTDFYSATNKLLLTQALLNASQSASANNGGNTASLEALYAANAQLLYGNFGGFSNTSGILPTYMFNQHLYNQEYAMRERLQKELVRGLQLTSGGTLVEPPVLNHHRQSTNVNYPTNYSTSHDVPSQIINEQQQQQQQHHHHHNSHQRDYQQRITTNVGNVTITSTSRELISNTVLSTDPSQKLVIKNGILVPKQKQRRYRTERPFNCGHCSAKFTLRSNMERHVKQQHPKLYIHKSRGGHSTRGRPPANPPTLLPNLHDSTSSLQHSYRNNNSNPEVNSGNKNTVISDQVKYAILAQQLKGKRNDDNDTDEELIIDEGGGNVTSGNNVDKDNDNESSSLLRGKLEERINNESTMVVYPLSSSGIDDKVSVDDNKMNDLIKIKTEPHDPEDIQNDNDDADDGKSTGDGDDDDDDNNKNFKDSKKIKTAANIKNEDGNVDLASVSELLDNASQQYQQFQPPYMSDEEGLIASNSDCNNSGSDEKSDSINSGNSGHSSTSPLKKKRKKMKKSAYSMAPNRVICPFCQRAFPWTSSLRRHILTHTGQKPYKCVHCFLLFTTKSNCDRHLLRKHKTSSTKIRHRRNTSSPEVQETSTKKRPYKCNKCPSSTFSTLGNLKKHRSTKHFSSNDKSSSPESPINELQSDQHNSPISTVNKQNNEQSDCESPSSSVSEMMDPSIQTNSTAIAVTATLNSAPSTSNNGVSGKPRSRRPSPRSSPGPSDAPFKCHLCDSSFPERHDCLNHIKIHHKFCYKMLVAKGALKMDTENVDDPPVPQQHHSDGDERRGKFPDYSSRKVVCAFCMRRFWSAEDLRRHMRTHSGERPFKCDVCKREFTLKHSMLRHRKKHESENNPTMCGGTSGEEESTRVQSPTIITPRSQKQQMIFTSAINRTERNSLPTMATVATGDAAPSGLMRFNPYENLATMTGQLPQSNHDSNQTDNDNDLISNLLGIRDRSIIDRVLQASADDAAKLLGVNRSHD</sequence>
<feature type="region of interest" description="Disordered" evidence="2">
    <location>
        <begin position="1066"/>
        <end position="1120"/>
    </location>
</feature>
<feature type="compositionally biased region" description="Low complexity" evidence="2">
    <location>
        <begin position="814"/>
        <end position="825"/>
    </location>
</feature>
<dbReference type="SUPFAM" id="SSF57667">
    <property type="entry name" value="beta-beta-alpha zinc fingers"/>
    <property type="match status" value="5"/>
</dbReference>
<feature type="domain" description="C2H2-type" evidence="3">
    <location>
        <begin position="356"/>
        <end position="375"/>
    </location>
</feature>
<accession>A0AA39G424</accession>
<feature type="region of interest" description="Disordered" evidence="2">
    <location>
        <begin position="1446"/>
        <end position="1508"/>
    </location>
</feature>
<feature type="region of interest" description="Disordered" evidence="2">
    <location>
        <begin position="767"/>
        <end position="838"/>
    </location>
</feature>
<name>A0AA39G424_MICHY</name>